<proteinExistence type="predicted"/>
<name>A0A7E4V9J3_PANRE</name>
<dbReference type="AlphaFoldDB" id="A0A7E4V9J3"/>
<organism evidence="1 2">
    <name type="scientific">Panagrellus redivivus</name>
    <name type="common">Microworm</name>
    <dbReference type="NCBI Taxonomy" id="6233"/>
    <lineage>
        <taxon>Eukaryota</taxon>
        <taxon>Metazoa</taxon>
        <taxon>Ecdysozoa</taxon>
        <taxon>Nematoda</taxon>
        <taxon>Chromadorea</taxon>
        <taxon>Rhabditida</taxon>
        <taxon>Tylenchina</taxon>
        <taxon>Panagrolaimomorpha</taxon>
        <taxon>Panagrolaimoidea</taxon>
        <taxon>Panagrolaimidae</taxon>
        <taxon>Panagrellus</taxon>
    </lineage>
</organism>
<protein>
    <submittedName>
        <fullName evidence="2">FBD domain-containing protein</fullName>
    </submittedName>
</protein>
<dbReference type="WBParaSite" id="Pan_g18183.t1">
    <property type="protein sequence ID" value="Pan_g18183.t1"/>
    <property type="gene ID" value="Pan_g18183"/>
</dbReference>
<reference evidence="1" key="1">
    <citation type="journal article" date="2013" name="Genetics">
        <title>The draft genome and transcriptome of Panagrellus redivivus are shaped by the harsh demands of a free-living lifestyle.</title>
        <authorList>
            <person name="Srinivasan J."/>
            <person name="Dillman A.R."/>
            <person name="Macchietto M.G."/>
            <person name="Heikkinen L."/>
            <person name="Lakso M."/>
            <person name="Fracchia K.M."/>
            <person name="Antoshechkin I."/>
            <person name="Mortazavi A."/>
            <person name="Wong G."/>
            <person name="Sternberg P.W."/>
        </authorList>
    </citation>
    <scope>NUCLEOTIDE SEQUENCE [LARGE SCALE GENOMIC DNA]</scope>
    <source>
        <strain evidence="1">MT8872</strain>
    </source>
</reference>
<sequence length="275" mass="31604">MPYSLAKLPYGLRIRLAELATPAERYNLQIAAADKSICPPNLQIVKELDHVLIHRRPESDELPGIYLAKDHLYLADPETDCFIVSNIASLTFTELIDLSFFPMTNIVLQPNLISFHSCDNDDDFIKHFATSNVTEVIISPFLRYLSADRRQASFEALFSAFPRLEKIQIDYDLPKTWLHDILKFQTRRLCELRLTGNFEQVAATSLISSKDIVTFLSRQKLGFSLIIKILDKKSKDDVTKLKKMLAGCLVRSVRTSNGSHLRLSYKKRRTFYFLK</sequence>
<keyword evidence="1" id="KW-1185">Reference proteome</keyword>
<reference evidence="2" key="2">
    <citation type="submission" date="2020-10" db="UniProtKB">
        <authorList>
            <consortium name="WormBaseParasite"/>
        </authorList>
    </citation>
    <scope>IDENTIFICATION</scope>
</reference>
<evidence type="ECO:0000313" key="1">
    <source>
        <dbReference type="Proteomes" id="UP000492821"/>
    </source>
</evidence>
<accession>A0A7E4V9J3</accession>
<dbReference type="Proteomes" id="UP000492821">
    <property type="component" value="Unassembled WGS sequence"/>
</dbReference>
<evidence type="ECO:0000313" key="2">
    <source>
        <dbReference type="WBParaSite" id="Pan_g18183.t1"/>
    </source>
</evidence>